<keyword evidence="4 9" id="KW-0997">Cell inner membrane</keyword>
<evidence type="ECO:0000256" key="7">
    <source>
        <dbReference type="ARBA" id="ARBA00023136"/>
    </source>
</evidence>
<keyword evidence="6 9" id="KW-1133">Transmembrane helix</keyword>
<dbReference type="PANTHER" id="PTHR35011">
    <property type="entry name" value="2,3-DIKETO-L-GULONATE TRAP TRANSPORTER SMALL PERMEASE PROTEIN YIAM"/>
    <property type="match status" value="1"/>
</dbReference>
<comment type="subunit">
    <text evidence="9">The complex comprises the extracytoplasmic solute receptor protein and the two transmembrane proteins.</text>
</comment>
<keyword evidence="3" id="KW-1003">Cell membrane</keyword>
<keyword evidence="2 9" id="KW-0813">Transport</keyword>
<dbReference type="EMBL" id="QBKN01000022">
    <property type="protein sequence ID" value="PTX45383.1"/>
    <property type="molecule type" value="Genomic_DNA"/>
</dbReference>
<dbReference type="GO" id="GO:0022857">
    <property type="term" value="F:transmembrane transporter activity"/>
    <property type="evidence" value="ECO:0007669"/>
    <property type="project" value="UniProtKB-UniRule"/>
</dbReference>
<gene>
    <name evidence="11" type="ORF">C8N44_12238</name>
</gene>
<dbReference type="Proteomes" id="UP000244069">
    <property type="component" value="Unassembled WGS sequence"/>
</dbReference>
<evidence type="ECO:0000256" key="2">
    <source>
        <dbReference type="ARBA" id="ARBA00022448"/>
    </source>
</evidence>
<feature type="transmembrane region" description="Helical" evidence="9">
    <location>
        <begin position="7"/>
        <end position="29"/>
    </location>
</feature>
<accession>A0A2T6ANI7</accession>
<organism evidence="11 12">
    <name type="scientific">Allosediminivita pacifica</name>
    <dbReference type="NCBI Taxonomy" id="1267769"/>
    <lineage>
        <taxon>Bacteria</taxon>
        <taxon>Pseudomonadati</taxon>
        <taxon>Pseudomonadota</taxon>
        <taxon>Alphaproteobacteria</taxon>
        <taxon>Rhodobacterales</taxon>
        <taxon>Paracoccaceae</taxon>
        <taxon>Allosediminivita</taxon>
    </lineage>
</organism>
<feature type="transmembrane region" description="Helical" evidence="9">
    <location>
        <begin position="130"/>
        <end position="153"/>
    </location>
</feature>
<dbReference type="InterPro" id="IPR055348">
    <property type="entry name" value="DctQ"/>
</dbReference>
<sequence length="179" mass="19590">MTLLKRIVTFLGWFMVLIGGIGLLVSVFLGVADVVGIHFGHPVPGALEITESTMVLIVFGGLTFAQIRRKHIRVEFVYLKMPPRVQSAMDLASSLLSVVFFGLLAWQGWLELDYSLAINESTSGLIRLPLYPARMALLGGTLLMIVQLVVDIVEDISRLARGSGARPEEVELDPDLQAS</sequence>
<keyword evidence="7 9" id="KW-0472">Membrane</keyword>
<evidence type="ECO:0000256" key="5">
    <source>
        <dbReference type="ARBA" id="ARBA00022692"/>
    </source>
</evidence>
<comment type="function">
    <text evidence="9">Part of the tripartite ATP-independent periplasmic (TRAP) transport system.</text>
</comment>
<evidence type="ECO:0000256" key="1">
    <source>
        <dbReference type="ARBA" id="ARBA00004429"/>
    </source>
</evidence>
<name>A0A2T6ANI7_9RHOB</name>
<keyword evidence="12" id="KW-1185">Reference proteome</keyword>
<comment type="similarity">
    <text evidence="8 9">Belongs to the TRAP transporter small permease family.</text>
</comment>
<dbReference type="InterPro" id="IPR007387">
    <property type="entry name" value="TRAP_DctQ"/>
</dbReference>
<feature type="transmembrane region" description="Helical" evidence="9">
    <location>
        <begin position="88"/>
        <end position="110"/>
    </location>
</feature>
<proteinExistence type="inferred from homology"/>
<evidence type="ECO:0000256" key="8">
    <source>
        <dbReference type="ARBA" id="ARBA00038436"/>
    </source>
</evidence>
<dbReference type="RefSeq" id="WP_107977834.1">
    <property type="nucleotide sequence ID" value="NZ_BMEZ01000022.1"/>
</dbReference>
<reference evidence="11 12" key="1">
    <citation type="submission" date="2018-04" db="EMBL/GenBank/DDBJ databases">
        <title>Genomic Encyclopedia of Archaeal and Bacterial Type Strains, Phase II (KMG-II): from individual species to whole genera.</title>
        <authorList>
            <person name="Goeker M."/>
        </authorList>
    </citation>
    <scope>NUCLEOTIDE SEQUENCE [LARGE SCALE GENOMIC DNA]</scope>
    <source>
        <strain evidence="11 12">DSM 29329</strain>
    </source>
</reference>
<evidence type="ECO:0000256" key="9">
    <source>
        <dbReference type="RuleBase" id="RU369079"/>
    </source>
</evidence>
<dbReference type="AlphaFoldDB" id="A0A2T6ANI7"/>
<evidence type="ECO:0000256" key="4">
    <source>
        <dbReference type="ARBA" id="ARBA00022519"/>
    </source>
</evidence>
<feature type="transmembrane region" description="Helical" evidence="9">
    <location>
        <begin position="49"/>
        <end position="67"/>
    </location>
</feature>
<comment type="caution">
    <text evidence="11">The sequence shown here is derived from an EMBL/GenBank/DDBJ whole genome shotgun (WGS) entry which is preliminary data.</text>
</comment>
<evidence type="ECO:0000259" key="10">
    <source>
        <dbReference type="Pfam" id="PF04290"/>
    </source>
</evidence>
<evidence type="ECO:0000256" key="3">
    <source>
        <dbReference type="ARBA" id="ARBA00022475"/>
    </source>
</evidence>
<dbReference type="PANTHER" id="PTHR35011:SF4">
    <property type="entry name" value="SLL1102 PROTEIN"/>
    <property type="match status" value="1"/>
</dbReference>
<evidence type="ECO:0000313" key="12">
    <source>
        <dbReference type="Proteomes" id="UP000244069"/>
    </source>
</evidence>
<evidence type="ECO:0000256" key="6">
    <source>
        <dbReference type="ARBA" id="ARBA00022989"/>
    </source>
</evidence>
<evidence type="ECO:0000313" key="11">
    <source>
        <dbReference type="EMBL" id="PTX45383.1"/>
    </source>
</evidence>
<dbReference type="GO" id="GO:0005886">
    <property type="term" value="C:plasma membrane"/>
    <property type="evidence" value="ECO:0007669"/>
    <property type="project" value="UniProtKB-SubCell"/>
</dbReference>
<keyword evidence="5 9" id="KW-0812">Transmembrane</keyword>
<feature type="domain" description="Tripartite ATP-independent periplasmic transporters DctQ component" evidence="10">
    <location>
        <begin position="30"/>
        <end position="157"/>
    </location>
</feature>
<dbReference type="Pfam" id="PF04290">
    <property type="entry name" value="DctQ"/>
    <property type="match status" value="1"/>
</dbReference>
<protein>
    <recommendedName>
        <fullName evidence="9">TRAP transporter small permease protein</fullName>
    </recommendedName>
</protein>
<comment type="subcellular location">
    <subcellularLocation>
        <location evidence="1 9">Cell inner membrane</location>
        <topology evidence="1 9">Multi-pass membrane protein</topology>
    </subcellularLocation>
</comment>
<dbReference type="OrthoDB" id="2877624at2"/>